<keyword evidence="3" id="KW-1185">Reference proteome</keyword>
<accession>A0ABY8JTD1</accession>
<dbReference type="Gene3D" id="3.40.50.300">
    <property type="entry name" value="P-loop containing nucleotide triphosphate hydrolases"/>
    <property type="match status" value="1"/>
</dbReference>
<organism evidence="2 3">
    <name type="scientific">Streptomyces cathayae</name>
    <dbReference type="NCBI Taxonomy" id="3031124"/>
    <lineage>
        <taxon>Bacteria</taxon>
        <taxon>Bacillati</taxon>
        <taxon>Actinomycetota</taxon>
        <taxon>Actinomycetes</taxon>
        <taxon>Kitasatosporales</taxon>
        <taxon>Streptomycetaceae</taxon>
        <taxon>Streptomyces</taxon>
    </lineage>
</organism>
<evidence type="ECO:0000313" key="2">
    <source>
        <dbReference type="EMBL" id="WGD38709.1"/>
    </source>
</evidence>
<evidence type="ECO:0000313" key="3">
    <source>
        <dbReference type="Proteomes" id="UP001216440"/>
    </source>
</evidence>
<evidence type="ECO:0000259" key="1">
    <source>
        <dbReference type="Pfam" id="PF03457"/>
    </source>
</evidence>
<name>A0ABY8JTD1_9ACTN</name>
<dbReference type="Proteomes" id="UP001216440">
    <property type="component" value="Chromosome"/>
</dbReference>
<dbReference type="Pfam" id="PF03457">
    <property type="entry name" value="HA"/>
    <property type="match status" value="1"/>
</dbReference>
<feature type="domain" description="Helicase-associated" evidence="1">
    <location>
        <begin position="127"/>
        <end position="170"/>
    </location>
</feature>
<dbReference type="CDD" id="cd18785">
    <property type="entry name" value="SF2_C"/>
    <property type="match status" value="1"/>
</dbReference>
<dbReference type="InterPro" id="IPR005114">
    <property type="entry name" value="Helicase_assoc"/>
</dbReference>
<dbReference type="EMBL" id="CP121682">
    <property type="protein sequence ID" value="WGD38709.1"/>
    <property type="molecule type" value="Genomic_DNA"/>
</dbReference>
<protein>
    <submittedName>
        <fullName evidence="2">Helicase associated domain protein</fullName>
    </submittedName>
</protein>
<proteinExistence type="predicted"/>
<dbReference type="SUPFAM" id="SSF52540">
    <property type="entry name" value="P-loop containing nucleoside triphosphate hydrolases"/>
    <property type="match status" value="1"/>
</dbReference>
<dbReference type="InterPro" id="IPR027417">
    <property type="entry name" value="P-loop_NTPase"/>
</dbReference>
<dbReference type="Gene3D" id="6.10.140.530">
    <property type="match status" value="1"/>
</dbReference>
<sequence length="182" mass="20460">MRVLCEGVDAPDTDGIFIADPCRSPVKIAQTIGRALRKPPGQAKRASIFLPVYLAPRQKLHEAMESSAFSDFWAFFNGLAVYDSKLHERFSSHKKRRLQPVPARPHRAAEVNRTLKLLTHKPRNNAFWDNGWHAARAFHSQHGHLNVPSEHVTRNGLALGQWIGQQRSRTPQAHCPSNASPP</sequence>
<reference evidence="2 3" key="1">
    <citation type="submission" date="2023-03" db="EMBL/GenBank/DDBJ databases">
        <authorList>
            <person name="Mo P."/>
        </authorList>
    </citation>
    <scope>NUCLEOTIDE SEQUENCE [LARGE SCALE GENOMIC DNA]</scope>
    <source>
        <strain evidence="2 3">HUAS 5</strain>
    </source>
</reference>
<dbReference type="RefSeq" id="WP_279331603.1">
    <property type="nucleotide sequence ID" value="NZ_CP121682.1"/>
</dbReference>
<gene>
    <name evidence="2" type="ORF">PYS65_00105</name>
</gene>